<gene>
    <name evidence="2" type="ORF">JM946_02740</name>
</gene>
<name>A0ABS1WRN8_9GAMM</name>
<dbReference type="RefSeq" id="WP_203165600.1">
    <property type="nucleotide sequence ID" value="NZ_JAEVLS010000001.1"/>
</dbReference>
<feature type="region of interest" description="Disordered" evidence="1">
    <location>
        <begin position="67"/>
        <end position="94"/>
    </location>
</feature>
<proteinExistence type="predicted"/>
<dbReference type="Proteomes" id="UP000661077">
    <property type="component" value="Unassembled WGS sequence"/>
</dbReference>
<evidence type="ECO:0000313" key="2">
    <source>
        <dbReference type="EMBL" id="MBM0103639.1"/>
    </source>
</evidence>
<accession>A0ABS1WRN8</accession>
<organism evidence="2 3">
    <name type="scientific">Steroidobacter gossypii</name>
    <dbReference type="NCBI Taxonomy" id="2805490"/>
    <lineage>
        <taxon>Bacteria</taxon>
        <taxon>Pseudomonadati</taxon>
        <taxon>Pseudomonadota</taxon>
        <taxon>Gammaproteobacteria</taxon>
        <taxon>Steroidobacterales</taxon>
        <taxon>Steroidobacteraceae</taxon>
        <taxon>Steroidobacter</taxon>
    </lineage>
</organism>
<protein>
    <submittedName>
        <fullName evidence="2">Uncharacterized protein</fullName>
    </submittedName>
</protein>
<sequence>MSNVVDLLERMGQSSRVQALSSEQLAQELRLAGLEPAVQAAILEQRARELEELIGASKNVCCMVHAPQDDEPEEEQPADDKQITGVDRRVARAG</sequence>
<keyword evidence="3" id="KW-1185">Reference proteome</keyword>
<feature type="compositionally biased region" description="Basic and acidic residues" evidence="1">
    <location>
        <begin position="78"/>
        <end position="94"/>
    </location>
</feature>
<comment type="caution">
    <text evidence="2">The sequence shown here is derived from an EMBL/GenBank/DDBJ whole genome shotgun (WGS) entry which is preliminary data.</text>
</comment>
<dbReference type="EMBL" id="JAEVLS010000001">
    <property type="protein sequence ID" value="MBM0103639.1"/>
    <property type="molecule type" value="Genomic_DNA"/>
</dbReference>
<reference evidence="2 3" key="1">
    <citation type="journal article" date="2021" name="Int. J. Syst. Evol. Microbiol.">
        <title>Steroidobacter gossypii sp. nov., isolated from soil of cotton cropping field.</title>
        <authorList>
            <person name="Huang R."/>
            <person name="Yang S."/>
            <person name="Zhen C."/>
            <person name="Liu W."/>
        </authorList>
    </citation>
    <scope>NUCLEOTIDE SEQUENCE [LARGE SCALE GENOMIC DNA]</scope>
    <source>
        <strain evidence="2 3">S1-65</strain>
    </source>
</reference>
<evidence type="ECO:0000256" key="1">
    <source>
        <dbReference type="SAM" id="MobiDB-lite"/>
    </source>
</evidence>
<evidence type="ECO:0000313" key="3">
    <source>
        <dbReference type="Proteomes" id="UP000661077"/>
    </source>
</evidence>